<evidence type="ECO:0000256" key="1">
    <source>
        <dbReference type="SAM" id="MobiDB-lite"/>
    </source>
</evidence>
<dbReference type="EMBL" id="CM032183">
    <property type="protein sequence ID" value="KAG7094985.1"/>
    <property type="molecule type" value="Genomic_DNA"/>
</dbReference>
<accession>A0A9P7UV63</accession>
<dbReference type="RefSeq" id="XP_043011455.1">
    <property type="nucleotide sequence ID" value="XM_043150368.1"/>
</dbReference>
<dbReference type="OrthoDB" id="3070709at2759"/>
<comment type="caution">
    <text evidence="2">The sequence shown here is derived from an EMBL/GenBank/DDBJ whole genome shotgun (WGS) entry which is preliminary data.</text>
</comment>
<dbReference type="KEGG" id="more:E1B28_005782"/>
<dbReference type="AlphaFoldDB" id="A0A9P7UV63"/>
<sequence>MSLTHAQRTRLIRTTRKLATMLGDTPTVQISDPSTCRPAASSIRLARSSRSLSPPRINVTLPISSSSSSPTDSIPRSPLSPSSSSQNRDSIDDISFAKMLRRKRIAKLTHTFGQNVPPELVITDSGFPANQFLPETDAMSESSSFLDFETEVFDIKSEPAPSSSSESLLVAPFPPPGLKAPQLPLPLNLSSASAATARRNHRYAASVDDSKSPDKDLAFAKLMQHFDSSSMHSTFENTRQRQQSWSGEWNQGDMEEVQAKLRRLK</sequence>
<gene>
    <name evidence="2" type="ORF">E1B28_005782</name>
</gene>
<name>A0A9P7UV63_9AGAR</name>
<organism evidence="2 3">
    <name type="scientific">Marasmius oreades</name>
    <name type="common">fairy-ring Marasmius</name>
    <dbReference type="NCBI Taxonomy" id="181124"/>
    <lineage>
        <taxon>Eukaryota</taxon>
        <taxon>Fungi</taxon>
        <taxon>Dikarya</taxon>
        <taxon>Basidiomycota</taxon>
        <taxon>Agaricomycotina</taxon>
        <taxon>Agaricomycetes</taxon>
        <taxon>Agaricomycetidae</taxon>
        <taxon>Agaricales</taxon>
        <taxon>Marasmiineae</taxon>
        <taxon>Marasmiaceae</taxon>
        <taxon>Marasmius</taxon>
    </lineage>
</organism>
<feature type="compositionally biased region" description="Low complexity" evidence="1">
    <location>
        <begin position="45"/>
        <end position="88"/>
    </location>
</feature>
<dbReference type="Proteomes" id="UP001049176">
    <property type="component" value="Chromosome 3"/>
</dbReference>
<feature type="region of interest" description="Disordered" evidence="1">
    <location>
        <begin position="230"/>
        <end position="265"/>
    </location>
</feature>
<evidence type="ECO:0000313" key="2">
    <source>
        <dbReference type="EMBL" id="KAG7094985.1"/>
    </source>
</evidence>
<protein>
    <submittedName>
        <fullName evidence="2">Uncharacterized protein</fullName>
    </submittedName>
</protein>
<feature type="compositionally biased region" description="Polar residues" evidence="1">
    <location>
        <begin position="230"/>
        <end position="249"/>
    </location>
</feature>
<keyword evidence="3" id="KW-1185">Reference proteome</keyword>
<proteinExistence type="predicted"/>
<dbReference type="GeneID" id="66074858"/>
<feature type="region of interest" description="Disordered" evidence="1">
    <location>
        <begin position="45"/>
        <end position="91"/>
    </location>
</feature>
<reference evidence="2" key="1">
    <citation type="journal article" date="2021" name="Genome Biol. Evol.">
        <title>The assembled and annotated genome of the fairy-ring fungus Marasmius oreades.</title>
        <authorList>
            <person name="Hiltunen M."/>
            <person name="Ament-Velasquez S.L."/>
            <person name="Johannesson H."/>
        </authorList>
    </citation>
    <scope>NUCLEOTIDE SEQUENCE</scope>
    <source>
        <strain evidence="2">03SP1</strain>
    </source>
</reference>
<evidence type="ECO:0000313" key="3">
    <source>
        <dbReference type="Proteomes" id="UP001049176"/>
    </source>
</evidence>